<accession>A0A3C0CEP9</accession>
<feature type="coiled-coil region" evidence="1">
    <location>
        <begin position="31"/>
        <end position="166"/>
    </location>
</feature>
<name>A0A3C0CEP9_9BACT</name>
<evidence type="ECO:0000256" key="1">
    <source>
        <dbReference type="SAM" id="Coils"/>
    </source>
</evidence>
<keyword evidence="2" id="KW-0472">Membrane</keyword>
<dbReference type="GeneID" id="78336208"/>
<feature type="transmembrane region" description="Helical" evidence="2">
    <location>
        <begin position="7"/>
        <end position="29"/>
    </location>
</feature>
<dbReference type="Proteomes" id="UP000286598">
    <property type="component" value="Unassembled WGS sequence"/>
</dbReference>
<evidence type="ECO:0008006" key="5">
    <source>
        <dbReference type="Google" id="ProtNLM"/>
    </source>
</evidence>
<protein>
    <recommendedName>
        <fullName evidence="5">Chromosome partitioning protein ParA</fullName>
    </recommendedName>
</protein>
<evidence type="ECO:0000313" key="4">
    <source>
        <dbReference type="Proteomes" id="UP000286598"/>
    </source>
</evidence>
<evidence type="ECO:0000256" key="2">
    <source>
        <dbReference type="SAM" id="Phobius"/>
    </source>
</evidence>
<keyword evidence="2" id="KW-0812">Transmembrane</keyword>
<dbReference type="EMBL" id="QRNO01000006">
    <property type="protein sequence ID" value="RHK52374.1"/>
    <property type="molecule type" value="Genomic_DNA"/>
</dbReference>
<reference evidence="3 4" key="1">
    <citation type="submission" date="2018-08" db="EMBL/GenBank/DDBJ databases">
        <title>A genome reference for cultivated species of the human gut microbiota.</title>
        <authorList>
            <person name="Zou Y."/>
            <person name="Xue W."/>
            <person name="Luo G."/>
        </authorList>
    </citation>
    <scope>NUCLEOTIDE SEQUENCE [LARGE SCALE GENOMIC DNA]</scope>
    <source>
        <strain evidence="3 4">AF42-9</strain>
    </source>
</reference>
<dbReference type="RefSeq" id="WP_007897175.1">
    <property type="nucleotide sequence ID" value="NZ_BRDO01000004.1"/>
</dbReference>
<comment type="caution">
    <text evidence="3">The sequence shown here is derived from an EMBL/GenBank/DDBJ whole genome shotgun (WGS) entry which is preliminary data.</text>
</comment>
<dbReference type="OrthoDB" id="1115172at2"/>
<keyword evidence="2" id="KW-1133">Transmembrane helix</keyword>
<keyword evidence="1" id="KW-0175">Coiled coil</keyword>
<proteinExistence type="predicted"/>
<dbReference type="AlphaFoldDB" id="A0A3C0CEP9"/>
<evidence type="ECO:0000313" key="3">
    <source>
        <dbReference type="EMBL" id="RHK52374.1"/>
    </source>
</evidence>
<organism evidence="3 4">
    <name type="scientific">Leyella stercorea</name>
    <dbReference type="NCBI Taxonomy" id="363265"/>
    <lineage>
        <taxon>Bacteria</taxon>
        <taxon>Pseudomonadati</taxon>
        <taxon>Bacteroidota</taxon>
        <taxon>Bacteroidia</taxon>
        <taxon>Bacteroidales</taxon>
        <taxon>Prevotellaceae</taxon>
        <taxon>Leyella</taxon>
    </lineage>
</organism>
<sequence>MENKKKLIAGIVGGIVGLALIGAVAYLYINLDNQRKENKAMQELAELDKKEMENEYQQFANQYSEMRMQISNDSIIAQLTAEQEKTEKLLKELKETKTNDAREIARLKKELATVRAILRNYVIEIDSLNRLNHNLTEENSRIKGQYNEATRQIEGLNTERASLSEKVAIAAQLDATGISMQLKNKRGKSTNNTSKCKSVQVNFSIAKNVTAANGTKTFYVRITTPSGTVLSGGGSFAYQNRQLEATMKKTIEYDGQEKSLTLYWNVSQSLMEGTYQVSIFADGNMIGSRSFSFK</sequence>
<keyword evidence="4" id="KW-1185">Reference proteome</keyword>
<gene>
    <name evidence="3" type="ORF">DW060_02290</name>
</gene>